<reference evidence="10" key="1">
    <citation type="submission" date="2019-10" db="EMBL/GenBank/DDBJ databases">
        <title>Antimicrobial potential of Antarctic Bacteria.</title>
        <authorList>
            <person name="Benaud N."/>
            <person name="Edwards R.J."/>
            <person name="Ferrari B.C."/>
        </authorList>
    </citation>
    <scope>NUCLEOTIDE SEQUENCE [LARGE SCALE GENOMIC DNA]</scope>
    <source>
        <strain evidence="10">NBSH44</strain>
    </source>
</reference>
<keyword evidence="1" id="KW-0229">DNA integration</keyword>
<dbReference type="InterPro" id="IPR011109">
    <property type="entry name" value="DNA_bind_recombinase_dom"/>
</dbReference>
<dbReference type="Gene3D" id="3.40.50.1390">
    <property type="entry name" value="Resolvase, N-terminal catalytic domain"/>
    <property type="match status" value="1"/>
</dbReference>
<evidence type="ECO:0000256" key="5">
    <source>
        <dbReference type="PROSITE-ProRule" id="PRU10137"/>
    </source>
</evidence>
<dbReference type="GO" id="GO:0015074">
    <property type="term" value="P:DNA integration"/>
    <property type="evidence" value="ECO:0007669"/>
    <property type="project" value="UniProtKB-KW"/>
</dbReference>
<dbReference type="AlphaFoldDB" id="A0A7G7BIX5"/>
<dbReference type="CDD" id="cd00338">
    <property type="entry name" value="Ser_Recombinase"/>
    <property type="match status" value="1"/>
</dbReference>
<gene>
    <name evidence="9" type="ORF">F0344_12300</name>
</gene>
<feature type="coiled-coil region" evidence="6">
    <location>
        <begin position="434"/>
        <end position="482"/>
    </location>
</feature>
<dbReference type="Pfam" id="PF00239">
    <property type="entry name" value="Resolvase"/>
    <property type="match status" value="1"/>
</dbReference>
<evidence type="ECO:0000256" key="4">
    <source>
        <dbReference type="PIRSR" id="PIRSR606118-50"/>
    </source>
</evidence>
<evidence type="ECO:0000256" key="3">
    <source>
        <dbReference type="ARBA" id="ARBA00023172"/>
    </source>
</evidence>
<dbReference type="GO" id="GO:0003677">
    <property type="term" value="F:DNA binding"/>
    <property type="evidence" value="ECO:0007669"/>
    <property type="project" value="UniProtKB-KW"/>
</dbReference>
<evidence type="ECO:0008006" key="11">
    <source>
        <dbReference type="Google" id="ProtNLM"/>
    </source>
</evidence>
<keyword evidence="6" id="KW-0175">Coiled coil</keyword>
<dbReference type="PANTHER" id="PTHR30461:SF2">
    <property type="entry name" value="SERINE RECOMBINASE PINE-RELATED"/>
    <property type="match status" value="1"/>
</dbReference>
<evidence type="ECO:0000256" key="1">
    <source>
        <dbReference type="ARBA" id="ARBA00022908"/>
    </source>
</evidence>
<dbReference type="InterPro" id="IPR036162">
    <property type="entry name" value="Resolvase-like_N_sf"/>
</dbReference>
<dbReference type="PROSITE" id="PS51737">
    <property type="entry name" value="RECOMBINASE_DNA_BIND"/>
    <property type="match status" value="1"/>
</dbReference>
<sequence>MVRRTLPRQKTFQNVVRVAIYLRVSTAQQLEGYGLKAQEEQCRNWLSAYLRHIPHVIVDLYVDGGVSGKLANREDVDRMTDDIMAGEIDLVIFGKLDRIGRTMKNIHRWVYDVSDKGVRIVTADGRLDSNDDMFGIQLSLLAYMAEVEHALILERTMGGRMAKLAAGGWPLGEPPFGVKLDEDGEPVLNPAEVKQVEAFADYVLDSPEPVTREDAARHLNSKGFLTRQGKPWEGGNLSGRIKASLKGYVEFNFAGQNEDGEEITTTFRIDVPKALDDERAEAVLAYLKRSSRTRSAAASKYLLSNRLISVCGAHRTGASVTEGRAINTAGRYYRCMAGRQGNQLTDRHEDCWELPVEEVDAAVWSEIEGLLNNKAKLYELVEGWLGTVPDRAASYRRRLSELDVQIEKKRKVRKKKIALLLASVDEDDFDQDDAKLVEELKAELTAQEDELAEEKERVAEWLEEAEAQEDRARDLLKAVENIDTARDFTMTQKLDLMDLLDIQVHITDKGVPRHKGLVDPITEWHRETGTPVPTDLTDEMWDKVKNILSGTRQWKDVRGAFDVMLEKLRTAKPWNEYSGSERIDGRGYTTLYRRVHHWQSTGEYQAALEALKGFPAVPVPPSYRLPHMLVTGAVDPEFTASDLGEHGDGASCKSDDMAGSASRRWFSSGSSSRSCSWCCSATSSADRW</sequence>
<evidence type="ECO:0000313" key="10">
    <source>
        <dbReference type="Proteomes" id="UP000515307"/>
    </source>
</evidence>
<evidence type="ECO:0000313" key="9">
    <source>
        <dbReference type="EMBL" id="QNE75290.1"/>
    </source>
</evidence>
<dbReference type="EMBL" id="CP045702">
    <property type="protein sequence ID" value="QNE75290.1"/>
    <property type="molecule type" value="Genomic_DNA"/>
</dbReference>
<dbReference type="InterPro" id="IPR006118">
    <property type="entry name" value="Recombinase_CS"/>
</dbReference>
<evidence type="ECO:0000256" key="2">
    <source>
        <dbReference type="ARBA" id="ARBA00023125"/>
    </source>
</evidence>
<dbReference type="SMART" id="SM00857">
    <property type="entry name" value="Resolvase"/>
    <property type="match status" value="1"/>
</dbReference>
<dbReference type="RefSeq" id="WP_185298821.1">
    <property type="nucleotide sequence ID" value="NZ_CP045702.1"/>
</dbReference>
<dbReference type="SUPFAM" id="SSF53041">
    <property type="entry name" value="Resolvase-like"/>
    <property type="match status" value="1"/>
</dbReference>
<dbReference type="GO" id="GO:0000150">
    <property type="term" value="F:DNA strand exchange activity"/>
    <property type="evidence" value="ECO:0007669"/>
    <property type="project" value="InterPro"/>
</dbReference>
<feature type="active site" description="O-(5'-phospho-DNA)-serine intermediate" evidence="4 5">
    <location>
        <position position="25"/>
    </location>
</feature>
<name>A0A7G7BIX5_9ACTN</name>
<dbReference type="Proteomes" id="UP000515307">
    <property type="component" value="Chromosome"/>
</dbReference>
<accession>A0A7G7BIX5</accession>
<dbReference type="KEGG" id="sfiy:F0344_12300"/>
<dbReference type="InterPro" id="IPR050639">
    <property type="entry name" value="SSR_resolvase"/>
</dbReference>
<dbReference type="PROSITE" id="PS00397">
    <property type="entry name" value="RECOMBINASES_1"/>
    <property type="match status" value="1"/>
</dbReference>
<evidence type="ECO:0000259" key="8">
    <source>
        <dbReference type="PROSITE" id="PS51737"/>
    </source>
</evidence>
<evidence type="ECO:0000259" key="7">
    <source>
        <dbReference type="PROSITE" id="PS51736"/>
    </source>
</evidence>
<keyword evidence="3" id="KW-0233">DNA recombination</keyword>
<dbReference type="PROSITE" id="PS51736">
    <property type="entry name" value="RECOMBINASES_3"/>
    <property type="match status" value="1"/>
</dbReference>
<feature type="domain" description="Recombinase" evidence="8">
    <location>
        <begin position="175"/>
        <end position="293"/>
    </location>
</feature>
<feature type="domain" description="Resolvase/invertase-type recombinase catalytic" evidence="7">
    <location>
        <begin position="17"/>
        <end position="167"/>
    </location>
</feature>
<organism evidence="9 10">
    <name type="scientific">Streptomyces finlayi</name>
    <dbReference type="NCBI Taxonomy" id="67296"/>
    <lineage>
        <taxon>Bacteria</taxon>
        <taxon>Bacillati</taxon>
        <taxon>Actinomycetota</taxon>
        <taxon>Actinomycetes</taxon>
        <taxon>Kitasatosporales</taxon>
        <taxon>Streptomycetaceae</taxon>
        <taxon>Streptomyces</taxon>
    </lineage>
</organism>
<evidence type="ECO:0000256" key="6">
    <source>
        <dbReference type="SAM" id="Coils"/>
    </source>
</evidence>
<dbReference type="InterPro" id="IPR006119">
    <property type="entry name" value="Resolv_N"/>
</dbReference>
<keyword evidence="2" id="KW-0238">DNA-binding</keyword>
<proteinExistence type="predicted"/>
<keyword evidence="10" id="KW-1185">Reference proteome</keyword>
<protein>
    <recommendedName>
        <fullName evidence="11">Recombinase family protein</fullName>
    </recommendedName>
</protein>
<dbReference type="PANTHER" id="PTHR30461">
    <property type="entry name" value="DNA-INVERTASE FROM LAMBDOID PROPHAGE"/>
    <property type="match status" value="1"/>
</dbReference>